<dbReference type="InterPro" id="IPR015943">
    <property type="entry name" value="WD40/YVTN_repeat-like_dom_sf"/>
</dbReference>
<dbReference type="Pfam" id="PF12341">
    <property type="entry name" value="Mcl1_mid"/>
    <property type="match status" value="1"/>
</dbReference>
<organism evidence="10 11">
    <name type="scientific">Ambispora gerdemannii</name>
    <dbReference type="NCBI Taxonomy" id="144530"/>
    <lineage>
        <taxon>Eukaryota</taxon>
        <taxon>Fungi</taxon>
        <taxon>Fungi incertae sedis</taxon>
        <taxon>Mucoromycota</taxon>
        <taxon>Glomeromycotina</taxon>
        <taxon>Glomeromycetes</taxon>
        <taxon>Archaeosporales</taxon>
        <taxon>Ambisporaceae</taxon>
        <taxon>Ambispora</taxon>
    </lineage>
</organism>
<comment type="subcellular location">
    <subcellularLocation>
        <location evidence="1">Nucleus</location>
    </subcellularLocation>
</comment>
<evidence type="ECO:0000259" key="8">
    <source>
        <dbReference type="Pfam" id="PF20946"/>
    </source>
</evidence>
<dbReference type="PROSITE" id="PS50294">
    <property type="entry name" value="WD_REPEATS_REGION"/>
    <property type="match status" value="1"/>
</dbReference>
<dbReference type="InterPro" id="IPR036322">
    <property type="entry name" value="WD40_repeat_dom_sf"/>
</dbReference>
<dbReference type="SMART" id="SM00320">
    <property type="entry name" value="WD40"/>
    <property type="match status" value="5"/>
</dbReference>
<feature type="repeat" description="WD" evidence="5">
    <location>
        <begin position="154"/>
        <end position="175"/>
    </location>
</feature>
<dbReference type="InterPro" id="IPR022100">
    <property type="entry name" value="WDHD1/CFT4_beta-prop_2nd"/>
</dbReference>
<keyword evidence="11" id="KW-1185">Reference proteome</keyword>
<feature type="compositionally biased region" description="Basic and acidic residues" evidence="6">
    <location>
        <begin position="979"/>
        <end position="1003"/>
    </location>
</feature>
<dbReference type="GO" id="GO:0043596">
    <property type="term" value="C:nuclear replication fork"/>
    <property type="evidence" value="ECO:0007669"/>
    <property type="project" value="TreeGrafter"/>
</dbReference>
<dbReference type="OrthoDB" id="427368at2759"/>
<protein>
    <submittedName>
        <fullName evidence="10">11847_t:CDS:1</fullName>
    </submittedName>
</protein>
<dbReference type="InterPro" id="IPR019775">
    <property type="entry name" value="WD40_repeat_CS"/>
</dbReference>
<dbReference type="PROSITE" id="PS00678">
    <property type="entry name" value="WD_REPEATS_1"/>
    <property type="match status" value="2"/>
</dbReference>
<dbReference type="InterPro" id="IPR057646">
    <property type="entry name" value="WD40_WDHD1_1st"/>
</dbReference>
<evidence type="ECO:0000256" key="1">
    <source>
        <dbReference type="ARBA" id="ARBA00004123"/>
    </source>
</evidence>
<reference evidence="10" key="1">
    <citation type="submission" date="2021-06" db="EMBL/GenBank/DDBJ databases">
        <authorList>
            <person name="Kallberg Y."/>
            <person name="Tangrot J."/>
            <person name="Rosling A."/>
        </authorList>
    </citation>
    <scope>NUCLEOTIDE SEQUENCE</scope>
    <source>
        <strain evidence="10">MT106</strain>
    </source>
</reference>
<feature type="compositionally biased region" description="Basic and acidic residues" evidence="6">
    <location>
        <begin position="845"/>
        <end position="862"/>
    </location>
</feature>
<keyword evidence="4" id="KW-0539">Nucleus</keyword>
<accession>A0A9N9CCW5</accession>
<dbReference type="GO" id="GO:0003682">
    <property type="term" value="F:chromatin binding"/>
    <property type="evidence" value="ECO:0007669"/>
    <property type="project" value="TreeGrafter"/>
</dbReference>
<evidence type="ECO:0000313" key="11">
    <source>
        <dbReference type="Proteomes" id="UP000789831"/>
    </source>
</evidence>
<feature type="region of interest" description="Disordered" evidence="6">
    <location>
        <begin position="819"/>
        <end position="1047"/>
    </location>
</feature>
<feature type="compositionally biased region" description="Basic and acidic residues" evidence="6">
    <location>
        <begin position="959"/>
        <end position="968"/>
    </location>
</feature>
<feature type="compositionally biased region" description="Basic and acidic residues" evidence="6">
    <location>
        <begin position="939"/>
        <end position="950"/>
    </location>
</feature>
<evidence type="ECO:0000256" key="4">
    <source>
        <dbReference type="ARBA" id="ARBA00023242"/>
    </source>
</evidence>
<dbReference type="Gene3D" id="2.130.10.10">
    <property type="entry name" value="YVTN repeat-like/Quinoprotein amine dehydrogenase"/>
    <property type="match status" value="2"/>
</dbReference>
<dbReference type="EMBL" id="CAJVPL010002093">
    <property type="protein sequence ID" value="CAG8599059.1"/>
    <property type="molecule type" value="Genomic_DNA"/>
</dbReference>
<feature type="region of interest" description="Disordered" evidence="6">
    <location>
        <begin position="310"/>
        <end position="335"/>
    </location>
</feature>
<feature type="compositionally biased region" description="Polar residues" evidence="6">
    <location>
        <begin position="819"/>
        <end position="838"/>
    </location>
</feature>
<sequence length="1047" mass="118317">MSIAKEKYQAHNAGHTVIAYAESTKNIITGGNDGVIRVFPPCEKGLILTPKSIESYQTGTRWIAVNKGKFAVASEDNSVCLYNIKEKKFENILYRCTLPARCVDFTADGSKIAIASEYEEFGIIKVEMPIHIVNMLNPKEVYHLKENTDSVKAASTGCDGSIRIWDLRHGEARHFQNIFGQIPIAEPDERQFPIAWHPSSKFFVLPGWLNEIVKVTKADGKWKYETIFKDAHTKAICVLQWSHNGKYLATAGLDSQLNVWEVKSQQPSWRYRTETPVTSLVWISNKTIAYADGMGVLRVWNPFGDELSEHESEQEETTLIEDESKEVSDDDASDEEEIKKKFKKTKIDYDEDNKMIEDEYFLDDFVVGDDEEGTSTKLDKSLNEKPQVNVISFDMPKPFHPGATPFRNKQRYLGCNLYGFVSSLDSDTHSTVLVSFVDQTVNRTYHFQDIYSFSMSCIGLHGVLHAAKSSEGNNPVISYKYIGSVADKCEWHMDLPLDEDIIGIALSAKGPIVATEAGFVRFFDNTGIQTEIFHLKSIVCMAAQGDFAIFVNGVEGNLYNVTTRSFIIQTGRLPIDSKSRLTWVGFAQEGYPVIYNSEGLLSILYMVRTPNQCRWVPVLNTKQLPQSRANLITYWPVGLSGNSFRCVICKKGEKYPPYPLPSVDEVILQIPILHLEKTNCQLEEKCVSWIIITKIMRTRIRTDFEYQEAEANGELDSRKEEFRKKTLENDKQVLQLVLTALKENKLERAFSLTTMLGSDKGIDGAIMIAEQRNLLALADRIRLFKDTKKQQEQNQANNVPQQVYSAISTTIRENFQETTKPCNLNHNSISNGSSTYKSSLKRTHHDSSEPEEAPKIPPKHETSSSSPSIFKKKFSEKKAKIAKENPIAKMAHMDPEKMKNLFPPSKSKENPQKSSLTSIAEDDKIPKNKKQSTLFGYNGKKEDKDAKDADNNNQSKITNQHDNEKDNDNSDVYDDTQMDIDHQNSEEKSKSPEDTNNHDDDKALMVCVNPNNNTDKDTTTNSGSGSSSIDPNNMKSSQLDMFKFHGK</sequence>
<dbReference type="Pfam" id="PF20946">
    <property type="entry name" value="Ctf4_C"/>
    <property type="match status" value="1"/>
</dbReference>
<keyword evidence="2 5" id="KW-0853">WD repeat</keyword>
<evidence type="ECO:0000313" key="10">
    <source>
        <dbReference type="EMBL" id="CAG8599059.1"/>
    </source>
</evidence>
<evidence type="ECO:0000259" key="9">
    <source>
        <dbReference type="Pfam" id="PF24817"/>
    </source>
</evidence>
<dbReference type="Pfam" id="PF24817">
    <property type="entry name" value="WD40_WDHD1_1st"/>
    <property type="match status" value="1"/>
</dbReference>
<dbReference type="PROSITE" id="PS50082">
    <property type="entry name" value="WD_REPEATS_2"/>
    <property type="match status" value="2"/>
</dbReference>
<dbReference type="PANTHER" id="PTHR19932">
    <property type="entry name" value="WD REPEAT AND HMG-BOX DNA BINDING PROTEIN"/>
    <property type="match status" value="1"/>
</dbReference>
<feature type="domain" description="WDHD1 first WD40" evidence="9">
    <location>
        <begin position="10"/>
        <end position="298"/>
    </location>
</feature>
<dbReference type="InterPro" id="IPR048591">
    <property type="entry name" value="WDHD1/CFT4_hel"/>
</dbReference>
<keyword evidence="3" id="KW-0677">Repeat</keyword>
<evidence type="ECO:0000256" key="6">
    <source>
        <dbReference type="SAM" id="MobiDB-lite"/>
    </source>
</evidence>
<feature type="compositionally biased region" description="Acidic residues" evidence="6">
    <location>
        <begin position="969"/>
        <end position="978"/>
    </location>
</feature>
<dbReference type="Proteomes" id="UP000789831">
    <property type="component" value="Unassembled WGS sequence"/>
</dbReference>
<dbReference type="PANTHER" id="PTHR19932:SF10">
    <property type="entry name" value="WD REPEAT AND HMG-BOX DNA-BINDING PROTEIN 1"/>
    <property type="match status" value="1"/>
</dbReference>
<name>A0A9N9CCW5_9GLOM</name>
<comment type="caution">
    <text evidence="10">The sequence shown here is derived from an EMBL/GenBank/DDBJ whole genome shotgun (WGS) entry which is preliminary data.</text>
</comment>
<proteinExistence type="predicted"/>
<dbReference type="GO" id="GO:0000278">
    <property type="term" value="P:mitotic cell cycle"/>
    <property type="evidence" value="ECO:0007669"/>
    <property type="project" value="TreeGrafter"/>
</dbReference>
<evidence type="ECO:0000256" key="5">
    <source>
        <dbReference type="PROSITE-ProRule" id="PRU00221"/>
    </source>
</evidence>
<gene>
    <name evidence="10" type="ORF">AGERDE_LOCUS9005</name>
</gene>
<feature type="domain" description="WDHD1/CFT4 second beta-propeller" evidence="7">
    <location>
        <begin position="397"/>
        <end position="672"/>
    </location>
</feature>
<dbReference type="SUPFAM" id="SSF50978">
    <property type="entry name" value="WD40 repeat-like"/>
    <property type="match status" value="1"/>
</dbReference>
<evidence type="ECO:0000256" key="2">
    <source>
        <dbReference type="ARBA" id="ARBA00022574"/>
    </source>
</evidence>
<dbReference type="AlphaFoldDB" id="A0A9N9CCW5"/>
<dbReference type="GO" id="GO:0006261">
    <property type="term" value="P:DNA-templated DNA replication"/>
    <property type="evidence" value="ECO:0007669"/>
    <property type="project" value="TreeGrafter"/>
</dbReference>
<feature type="repeat" description="WD" evidence="5">
    <location>
        <begin position="229"/>
        <end position="270"/>
    </location>
</feature>
<dbReference type="InterPro" id="IPR001680">
    <property type="entry name" value="WD40_rpt"/>
</dbReference>
<feature type="compositionally biased region" description="Low complexity" evidence="6">
    <location>
        <begin position="1009"/>
        <end position="1033"/>
    </location>
</feature>
<evidence type="ECO:0000259" key="7">
    <source>
        <dbReference type="Pfam" id="PF12341"/>
    </source>
</evidence>
<feature type="domain" description="WDHD1/CFT4 helical bundle" evidence="8">
    <location>
        <begin position="695"/>
        <end position="790"/>
    </location>
</feature>
<dbReference type="GO" id="GO:0006281">
    <property type="term" value="P:DNA repair"/>
    <property type="evidence" value="ECO:0007669"/>
    <property type="project" value="TreeGrafter"/>
</dbReference>
<evidence type="ECO:0000256" key="3">
    <source>
        <dbReference type="ARBA" id="ARBA00022737"/>
    </source>
</evidence>